<keyword evidence="1" id="KW-0378">Hydrolase</keyword>
<evidence type="ECO:0000259" key="2">
    <source>
        <dbReference type="Pfam" id="PF05970"/>
    </source>
</evidence>
<evidence type="ECO:0000259" key="3">
    <source>
        <dbReference type="Pfam" id="PF14214"/>
    </source>
</evidence>
<comment type="catalytic activity">
    <reaction evidence="1">
        <text>ATP + H2O = ADP + phosphate + H(+)</text>
        <dbReference type="Rhea" id="RHEA:13065"/>
        <dbReference type="ChEBI" id="CHEBI:15377"/>
        <dbReference type="ChEBI" id="CHEBI:15378"/>
        <dbReference type="ChEBI" id="CHEBI:30616"/>
        <dbReference type="ChEBI" id="CHEBI:43474"/>
        <dbReference type="ChEBI" id="CHEBI:456216"/>
        <dbReference type="EC" id="5.6.2.3"/>
    </reaction>
</comment>
<feature type="domain" description="Helitron helicase-like" evidence="3">
    <location>
        <begin position="471"/>
        <end position="518"/>
    </location>
</feature>
<dbReference type="GO" id="GO:0000723">
    <property type="term" value="P:telomere maintenance"/>
    <property type="evidence" value="ECO:0007669"/>
    <property type="project" value="InterPro"/>
</dbReference>
<dbReference type="GO" id="GO:0006281">
    <property type="term" value="P:DNA repair"/>
    <property type="evidence" value="ECO:0007669"/>
    <property type="project" value="UniProtKB-KW"/>
</dbReference>
<proteinExistence type="inferred from homology"/>
<dbReference type="SUPFAM" id="SSF52540">
    <property type="entry name" value="P-loop containing nucleoside triphosphate hydrolases"/>
    <property type="match status" value="1"/>
</dbReference>
<sequence length="1081" mass="123444">MPRSLRSRLNRSDSLNTPVEPYTVNFVFHNFAETANPVVPEPIEGKVPVTTSPTYMSPILELGATVNENIPSEQPSPTPIVQDFPNASQSEATAETLDPNVIVTAVVCPFCGIEGHQRRSHYNCAENPLRTGAIDSFLMARNPEAPEANRNDLGGMNALCSKCGAYMWIDERKQRTTRASPTFQICCQDGQAILKPVHHFPELIANLLSGNDDVSKEFKSNIRTYNSALSFTSMNATLDQSVANNQNGAYAFRIHSSVYHLMSSALMPANDTRPKFAQIYIFDGENELQNRLNVAGNPNAERTTMRLLQNMMHEVNPFVDLFKTMEELSVGQPGGIQNIRMVFRSEDSPDPRRCNRPRVPEMGILLFDGDDESSNEQPKNRDIVLRLKGSGDNLTRINETNQFFDPLQYVLMFPFGDPGWHIKVKSFDPSETEIDIASDSNNDDEDKTITIMQYYSSRLMVRQGQQQGLPKNQQISLHSFGRLFHQYVVDMYAKMEQQQLNLIRFNQDTLRAAVYSGLLDPNAPCMVNGKCSKNYPYPFMDETTINPEESSKIIYRRRLMTDRTISRHSGRITIDNRWIVPHNLYWVAKYNAHINVEICSQVNSVKYIYKYVYKVHDRAQVYMGSSAQDDHQDEIKKFLDARYVSASEACWRIMSFPMHKEYPSTQRLDIHLENDRRVYFNENESSDQVLSRTLPETTLTAWFKHNLENPEDNEAKQTLYPDFCEKYVFHKQQNPRVWRPRRSGFGGAIGRVYAVSPKDIEKYHLRILLYRIPGATSFTYMRTYNGRVYPSYQATARAMGLLQDDNEWNDTMSEASTTMSPQKIRQLFCILLSFCDVSDPFQLWLNYKLHLAEDYLYRRQQKARDLNQPVPTEITDEMYGHCLLDLNQILVANQFDLKTMDGFKDVFPTVDTRDNYAYPEDSTPLERMHATLLIEALEVPDPNSLSFNPSQLIAYNAIQRCALADENYDAAQSKLFFIDGPGGTGKTFIINALLDAVRKQNHIAIAVASTGMVTLPEDIPSDFVRIPDEMYFNSTNLLDLLAAVFPNISNSSTIDQYFAKRVILTPKNQDVSVINNLLLDN</sequence>
<keyword evidence="5" id="KW-1185">Reference proteome</keyword>
<dbReference type="Pfam" id="PF14214">
    <property type="entry name" value="Helitron_like_N"/>
    <property type="match status" value="1"/>
</dbReference>
<dbReference type="GO" id="GO:0006310">
    <property type="term" value="P:DNA recombination"/>
    <property type="evidence" value="ECO:0007669"/>
    <property type="project" value="UniProtKB-KW"/>
</dbReference>
<keyword evidence="1" id="KW-0227">DNA damage</keyword>
<evidence type="ECO:0000256" key="1">
    <source>
        <dbReference type="RuleBase" id="RU363044"/>
    </source>
</evidence>
<dbReference type="InterPro" id="IPR025476">
    <property type="entry name" value="Helitron_helicase-like"/>
</dbReference>
<dbReference type="InterPro" id="IPR027417">
    <property type="entry name" value="P-loop_NTPase"/>
</dbReference>
<name>A0AAN7DQ42_9FUNG</name>
<dbReference type="EMBL" id="JASEJX010000012">
    <property type="protein sequence ID" value="KAK4519251.1"/>
    <property type="molecule type" value="Genomic_DNA"/>
</dbReference>
<dbReference type="PANTHER" id="PTHR10492:SF57">
    <property type="entry name" value="ATP-DEPENDENT DNA HELICASE"/>
    <property type="match status" value="1"/>
</dbReference>
<comment type="caution">
    <text evidence="4">The sequence shown here is derived from an EMBL/GenBank/DDBJ whole genome shotgun (WGS) entry which is preliminary data.</text>
</comment>
<dbReference type="AlphaFoldDB" id="A0AAN7DQ42"/>
<feature type="domain" description="DNA helicase Pif1-like DEAD-box helicase" evidence="2">
    <location>
        <begin position="970"/>
        <end position="1015"/>
    </location>
</feature>
<organism evidence="4 5">
    <name type="scientific">Mucor velutinosus</name>
    <dbReference type="NCBI Taxonomy" id="708070"/>
    <lineage>
        <taxon>Eukaryota</taxon>
        <taxon>Fungi</taxon>
        <taxon>Fungi incertae sedis</taxon>
        <taxon>Mucoromycota</taxon>
        <taxon>Mucoromycotina</taxon>
        <taxon>Mucoromycetes</taxon>
        <taxon>Mucorales</taxon>
        <taxon>Mucorineae</taxon>
        <taxon>Mucoraceae</taxon>
        <taxon>Mucor</taxon>
    </lineage>
</organism>
<dbReference type="Gene3D" id="3.40.50.300">
    <property type="entry name" value="P-loop containing nucleotide triphosphate hydrolases"/>
    <property type="match status" value="1"/>
</dbReference>
<keyword evidence="1" id="KW-0347">Helicase</keyword>
<dbReference type="GO" id="GO:0043139">
    <property type="term" value="F:5'-3' DNA helicase activity"/>
    <property type="evidence" value="ECO:0007669"/>
    <property type="project" value="UniProtKB-EC"/>
</dbReference>
<evidence type="ECO:0000313" key="4">
    <source>
        <dbReference type="EMBL" id="KAK4519251.1"/>
    </source>
</evidence>
<dbReference type="Proteomes" id="UP001304243">
    <property type="component" value="Unassembled WGS sequence"/>
</dbReference>
<reference evidence="4 5" key="1">
    <citation type="submission" date="2022-11" db="EMBL/GenBank/DDBJ databases">
        <title>Mucor velutinosus strain NIH1002 WGS.</title>
        <authorList>
            <person name="Subramanian P."/>
            <person name="Mullikin J.C."/>
            <person name="Segre J.A."/>
            <person name="Zelazny A.M."/>
        </authorList>
    </citation>
    <scope>NUCLEOTIDE SEQUENCE [LARGE SCALE GENOMIC DNA]</scope>
    <source>
        <strain evidence="4 5">NIH1002</strain>
    </source>
</reference>
<gene>
    <name evidence="4" type="ORF">ATC70_009483</name>
</gene>
<comment type="similarity">
    <text evidence="1">Belongs to the helicase family.</text>
</comment>
<keyword evidence="1" id="KW-0067">ATP-binding</keyword>
<evidence type="ECO:0000313" key="5">
    <source>
        <dbReference type="Proteomes" id="UP001304243"/>
    </source>
</evidence>
<dbReference type="GeneID" id="89953169"/>
<comment type="cofactor">
    <cofactor evidence="1">
        <name>Mg(2+)</name>
        <dbReference type="ChEBI" id="CHEBI:18420"/>
    </cofactor>
</comment>
<dbReference type="EC" id="5.6.2.3" evidence="1"/>
<accession>A0AAN7DQ42</accession>
<keyword evidence="1" id="KW-0547">Nucleotide-binding</keyword>
<dbReference type="InterPro" id="IPR010285">
    <property type="entry name" value="DNA_helicase_pif1-like_DEAD"/>
</dbReference>
<dbReference type="GO" id="GO:0016787">
    <property type="term" value="F:hydrolase activity"/>
    <property type="evidence" value="ECO:0007669"/>
    <property type="project" value="UniProtKB-KW"/>
</dbReference>
<dbReference type="RefSeq" id="XP_064685917.1">
    <property type="nucleotide sequence ID" value="XM_064828715.1"/>
</dbReference>
<keyword evidence="1" id="KW-0234">DNA repair</keyword>
<dbReference type="PANTHER" id="PTHR10492">
    <property type="match status" value="1"/>
</dbReference>
<keyword evidence="1" id="KW-0233">DNA recombination</keyword>
<dbReference type="Pfam" id="PF05970">
    <property type="entry name" value="PIF1"/>
    <property type="match status" value="1"/>
</dbReference>
<dbReference type="GO" id="GO:0005524">
    <property type="term" value="F:ATP binding"/>
    <property type="evidence" value="ECO:0007669"/>
    <property type="project" value="UniProtKB-KW"/>
</dbReference>
<protein>
    <recommendedName>
        <fullName evidence="1">ATP-dependent DNA helicase</fullName>
        <ecNumber evidence="1">5.6.2.3</ecNumber>
    </recommendedName>
</protein>